<keyword evidence="4 7" id="KW-0863">Zinc-finger</keyword>
<evidence type="ECO:0000256" key="7">
    <source>
        <dbReference type="PROSITE-ProRule" id="PRU00042"/>
    </source>
</evidence>
<dbReference type="Pfam" id="PF00096">
    <property type="entry name" value="zf-C2H2"/>
    <property type="match status" value="5"/>
</dbReference>
<evidence type="ECO:0000256" key="2">
    <source>
        <dbReference type="ARBA" id="ARBA00022723"/>
    </source>
</evidence>
<dbReference type="Pfam" id="PF23611">
    <property type="entry name" value="zf-C2H2_16"/>
    <property type="match status" value="1"/>
</dbReference>
<evidence type="ECO:0000259" key="8">
    <source>
        <dbReference type="PROSITE" id="PS50157"/>
    </source>
</evidence>
<feature type="domain" description="C2H2-type" evidence="8">
    <location>
        <begin position="138"/>
        <end position="166"/>
    </location>
</feature>
<dbReference type="SMART" id="SM00355">
    <property type="entry name" value="ZnF_C2H2"/>
    <property type="match status" value="11"/>
</dbReference>
<comment type="subcellular location">
    <subcellularLocation>
        <location evidence="1">Nucleus</location>
    </subcellularLocation>
</comment>
<feature type="non-terminal residue" evidence="9">
    <location>
        <position position="330"/>
    </location>
</feature>
<dbReference type="Pfam" id="PF12874">
    <property type="entry name" value="zf-met"/>
    <property type="match status" value="1"/>
</dbReference>
<keyword evidence="2" id="KW-0479">Metal-binding</keyword>
<feature type="domain" description="C2H2-type" evidence="8">
    <location>
        <begin position="279"/>
        <end position="306"/>
    </location>
</feature>
<feature type="domain" description="C2H2-type" evidence="8">
    <location>
        <begin position="223"/>
        <end position="250"/>
    </location>
</feature>
<dbReference type="FunFam" id="3.30.160.60:FF:000202">
    <property type="entry name" value="Zinc finger protein 574"/>
    <property type="match status" value="1"/>
</dbReference>
<evidence type="ECO:0000256" key="1">
    <source>
        <dbReference type="ARBA" id="ARBA00004123"/>
    </source>
</evidence>
<name>A0A433SJ78_ELYCH</name>
<proteinExistence type="predicted"/>
<feature type="domain" description="C2H2-type" evidence="8">
    <location>
        <begin position="1"/>
        <end position="27"/>
    </location>
</feature>
<feature type="domain" description="C2H2-type" evidence="8">
    <location>
        <begin position="167"/>
        <end position="194"/>
    </location>
</feature>
<dbReference type="GO" id="GO:0008270">
    <property type="term" value="F:zinc ion binding"/>
    <property type="evidence" value="ECO:0007669"/>
    <property type="project" value="UniProtKB-KW"/>
</dbReference>
<feature type="domain" description="C2H2-type" evidence="8">
    <location>
        <begin position="195"/>
        <end position="222"/>
    </location>
</feature>
<dbReference type="Pfam" id="PF13894">
    <property type="entry name" value="zf-C2H2_4"/>
    <property type="match status" value="1"/>
</dbReference>
<feature type="domain" description="C2H2-type" evidence="8">
    <location>
        <begin position="112"/>
        <end position="134"/>
    </location>
</feature>
<protein>
    <recommendedName>
        <fullName evidence="8">C2H2-type domain-containing protein</fullName>
    </recommendedName>
</protein>
<evidence type="ECO:0000256" key="5">
    <source>
        <dbReference type="ARBA" id="ARBA00022833"/>
    </source>
</evidence>
<gene>
    <name evidence="9" type="ORF">EGW08_023176</name>
</gene>
<evidence type="ECO:0000256" key="6">
    <source>
        <dbReference type="ARBA" id="ARBA00023242"/>
    </source>
</evidence>
<feature type="non-terminal residue" evidence="9">
    <location>
        <position position="1"/>
    </location>
</feature>
<dbReference type="GO" id="GO:0000981">
    <property type="term" value="F:DNA-binding transcription factor activity, RNA polymerase II-specific"/>
    <property type="evidence" value="ECO:0007669"/>
    <property type="project" value="TreeGrafter"/>
</dbReference>
<evidence type="ECO:0000256" key="3">
    <source>
        <dbReference type="ARBA" id="ARBA00022737"/>
    </source>
</evidence>
<evidence type="ECO:0000313" key="9">
    <source>
        <dbReference type="EMBL" id="RUS69065.1"/>
    </source>
</evidence>
<dbReference type="STRING" id="188477.A0A433SJ78"/>
<dbReference type="EMBL" id="RQTK01001848">
    <property type="protein sequence ID" value="RUS69065.1"/>
    <property type="molecule type" value="Genomic_DNA"/>
</dbReference>
<dbReference type="InterPro" id="IPR013087">
    <property type="entry name" value="Znf_C2H2_type"/>
</dbReference>
<dbReference type="PANTHER" id="PTHR24394:SF44">
    <property type="entry name" value="ZINC FINGER PROTEIN 271-LIKE"/>
    <property type="match status" value="1"/>
</dbReference>
<dbReference type="SUPFAM" id="SSF57667">
    <property type="entry name" value="beta-beta-alpha zinc fingers"/>
    <property type="match status" value="5"/>
</dbReference>
<comment type="caution">
    <text evidence="9">The sequence shown here is derived from an EMBL/GenBank/DDBJ whole genome shotgun (WGS) entry which is preliminary data.</text>
</comment>
<accession>A0A433SJ78</accession>
<dbReference type="Gene3D" id="3.30.160.60">
    <property type="entry name" value="Classic Zinc Finger"/>
    <property type="match status" value="8"/>
</dbReference>
<dbReference type="Proteomes" id="UP000271974">
    <property type="component" value="Unassembled WGS sequence"/>
</dbReference>
<feature type="domain" description="C2H2-type" evidence="8">
    <location>
        <begin position="251"/>
        <end position="278"/>
    </location>
</feature>
<dbReference type="GO" id="GO:0005634">
    <property type="term" value="C:nucleus"/>
    <property type="evidence" value="ECO:0007669"/>
    <property type="project" value="UniProtKB-SubCell"/>
</dbReference>
<keyword evidence="3" id="KW-0677">Repeat</keyword>
<reference evidence="9 10" key="1">
    <citation type="submission" date="2019-01" db="EMBL/GenBank/DDBJ databases">
        <title>A draft genome assembly of the solar-powered sea slug Elysia chlorotica.</title>
        <authorList>
            <person name="Cai H."/>
            <person name="Li Q."/>
            <person name="Fang X."/>
            <person name="Li J."/>
            <person name="Curtis N.E."/>
            <person name="Altenburger A."/>
            <person name="Shibata T."/>
            <person name="Feng M."/>
            <person name="Maeda T."/>
            <person name="Schwartz J.A."/>
            <person name="Shigenobu S."/>
            <person name="Lundholm N."/>
            <person name="Nishiyama T."/>
            <person name="Yang H."/>
            <person name="Hasebe M."/>
            <person name="Li S."/>
            <person name="Pierce S.K."/>
            <person name="Wang J."/>
        </authorList>
    </citation>
    <scope>NUCLEOTIDE SEQUENCE [LARGE SCALE GENOMIC DNA]</scope>
    <source>
        <strain evidence="9">EC2010</strain>
        <tissue evidence="9">Whole organism of an adult</tissue>
    </source>
</reference>
<sequence length="330" mass="38531">CKICSTSFSSEMLLEAHLNETHTLIKNDHEKNIYKCAQCLATFKTKMAIRVHQHFHMKRELLSESKEDLSKPESSFASYTTPFFCKICSVGLSGPIHLKRHEQLHHAVANKPKCHICGQSFLKNYDLKIHLSRHNRPFLCTVCGKTFPFQSKLKEHNLACHSTVNPFQCKQCHKFYSSRATLHHHTKRHSGRKRFECKICGQKFLDSNCLETHMLRHSTERPFKCPVCGFECKQKSVLSNHMDIHTGVKRHVCSYCGRRFRQRHMWKEHLKIHTGEKNFGCDHCGKRFARKEYLNVHILTHTKEKSRICPICDCRFAVASNLNVHVRKVH</sequence>
<dbReference type="InterPro" id="IPR056438">
    <property type="entry name" value="Znf-C2H2_CTCF"/>
</dbReference>
<keyword evidence="6" id="KW-0539">Nucleus</keyword>
<dbReference type="OrthoDB" id="6591996at2759"/>
<keyword evidence="5" id="KW-0862">Zinc</keyword>
<dbReference type="PANTHER" id="PTHR24394">
    <property type="entry name" value="ZINC FINGER PROTEIN"/>
    <property type="match status" value="1"/>
</dbReference>
<dbReference type="FunFam" id="3.30.160.60:FF:000100">
    <property type="entry name" value="Zinc finger 45-like"/>
    <property type="match status" value="2"/>
</dbReference>
<dbReference type="InterPro" id="IPR036236">
    <property type="entry name" value="Znf_C2H2_sf"/>
</dbReference>
<evidence type="ECO:0000256" key="4">
    <source>
        <dbReference type="ARBA" id="ARBA00022771"/>
    </source>
</evidence>
<feature type="domain" description="C2H2-type" evidence="8">
    <location>
        <begin position="307"/>
        <end position="330"/>
    </location>
</feature>
<keyword evidence="10" id="KW-1185">Reference proteome</keyword>
<dbReference type="PROSITE" id="PS50157">
    <property type="entry name" value="ZINC_FINGER_C2H2_2"/>
    <property type="match status" value="10"/>
</dbReference>
<organism evidence="9 10">
    <name type="scientific">Elysia chlorotica</name>
    <name type="common">Eastern emerald elysia</name>
    <name type="synonym">Sea slug</name>
    <dbReference type="NCBI Taxonomy" id="188477"/>
    <lineage>
        <taxon>Eukaryota</taxon>
        <taxon>Metazoa</taxon>
        <taxon>Spiralia</taxon>
        <taxon>Lophotrochozoa</taxon>
        <taxon>Mollusca</taxon>
        <taxon>Gastropoda</taxon>
        <taxon>Heterobranchia</taxon>
        <taxon>Euthyneura</taxon>
        <taxon>Panpulmonata</taxon>
        <taxon>Sacoglossa</taxon>
        <taxon>Placobranchoidea</taxon>
        <taxon>Plakobranchidae</taxon>
        <taxon>Elysia</taxon>
    </lineage>
</organism>
<dbReference type="PROSITE" id="PS00028">
    <property type="entry name" value="ZINC_FINGER_C2H2_1"/>
    <property type="match status" value="9"/>
</dbReference>
<dbReference type="AlphaFoldDB" id="A0A433SJ78"/>
<dbReference type="GO" id="GO:0032502">
    <property type="term" value="P:developmental process"/>
    <property type="evidence" value="ECO:0007669"/>
    <property type="project" value="UniProtKB-ARBA"/>
</dbReference>
<feature type="domain" description="C2H2-type" evidence="8">
    <location>
        <begin position="34"/>
        <end position="61"/>
    </location>
</feature>
<evidence type="ECO:0000313" key="10">
    <source>
        <dbReference type="Proteomes" id="UP000271974"/>
    </source>
</evidence>